<keyword evidence="4" id="KW-1185">Reference proteome</keyword>
<dbReference type="PANTHER" id="PTHR10742:SF416">
    <property type="entry name" value="SPERMINE OXIDASE"/>
    <property type="match status" value="1"/>
</dbReference>
<accession>A0ABN7AS10</accession>
<protein>
    <submittedName>
        <fullName evidence="3">Flavin containing amine oxidoreductase</fullName>
    </submittedName>
</protein>
<proteinExistence type="predicted"/>
<dbReference type="SUPFAM" id="SSF51905">
    <property type="entry name" value="FAD/NAD(P)-binding domain"/>
    <property type="match status" value="1"/>
</dbReference>
<feature type="region of interest" description="Disordered" evidence="1">
    <location>
        <begin position="33"/>
        <end position="83"/>
    </location>
</feature>
<evidence type="ECO:0000313" key="4">
    <source>
        <dbReference type="Proteomes" id="UP001307889"/>
    </source>
</evidence>
<feature type="compositionally biased region" description="Basic and acidic residues" evidence="1">
    <location>
        <begin position="44"/>
        <end position="70"/>
    </location>
</feature>
<dbReference type="InterPro" id="IPR002937">
    <property type="entry name" value="Amino_oxidase"/>
</dbReference>
<sequence>MLSLSKFVNHRIRSCRLAQFAKPAGVRHFWNKKCGSDSTTTAKTPEESKKSESGTDKTAPNEEKTKEIKTKTNSPPATSMICTPSTIEGITGGRTDVCLYQSPTCEVEDCKPPSWSLDAIPPEEKAIWEEPDRPRANVIVIGAGLAGLAAASHLVKNQISNTIVLEASPRPGGRIKSVLLNERIVELGAPCPPAFHRECLCPVTKVAKKYGYLTHGQDDPTNGLLVNCDGSERPLPVTMMAFYEFNQIMEELQCIKYPPGEEDELVQSLLKIRLNHLMESFPEESMEVGIRTIAGLMSMITRTKIVTDAAASYFTVGTIKVPLGHTALIAPYLEQIEQDRIHYNKRVTRIKWGTVTKEQRPRAVVTCADGSSYQADYVICAIPLGVLADEIDTLFCPNLPASKSNAIAKMNVMHQEVIYLSWSLPMWVWRECPLNRIWREEDMECREGWLKGLRSVQEVPGAGNILKVNIEGPEAQAFGRMTDQEVMNEFTDFLKEWQGDPRLPSPYQMVRSSWTIDKNYRGAIPSAATPELEKIVTRPIPFGCGEDPTIFFAGDWTTTAGNGAAGNVGGAIVSGIREAQQLVALIRESHEPKAHPCFVTCCVKNPKYSAQKGAVPC</sequence>
<gene>
    <name evidence="3" type="ORF">NTJ_07059</name>
</gene>
<name>A0ABN7AS10_9HEMI</name>
<dbReference type="InterPro" id="IPR050281">
    <property type="entry name" value="Flavin_monoamine_oxidase"/>
</dbReference>
<dbReference type="Gene3D" id="3.50.50.60">
    <property type="entry name" value="FAD/NAD(P)-binding domain"/>
    <property type="match status" value="1"/>
</dbReference>
<dbReference type="Pfam" id="PF01593">
    <property type="entry name" value="Amino_oxidase"/>
    <property type="match status" value="1"/>
</dbReference>
<feature type="compositionally biased region" description="Polar residues" evidence="1">
    <location>
        <begin position="73"/>
        <end position="83"/>
    </location>
</feature>
<dbReference type="SUPFAM" id="SSF54373">
    <property type="entry name" value="FAD-linked reductases, C-terminal domain"/>
    <property type="match status" value="1"/>
</dbReference>
<evidence type="ECO:0000313" key="3">
    <source>
        <dbReference type="EMBL" id="BES94249.1"/>
    </source>
</evidence>
<reference evidence="3 4" key="1">
    <citation type="submission" date="2023-09" db="EMBL/GenBank/DDBJ databases">
        <title>Nesidiocoris tenuis whole genome shotgun sequence.</title>
        <authorList>
            <person name="Shibata T."/>
            <person name="Shimoda M."/>
            <person name="Kobayashi T."/>
            <person name="Uehara T."/>
        </authorList>
    </citation>
    <scope>NUCLEOTIDE SEQUENCE [LARGE SCALE GENOMIC DNA]</scope>
    <source>
        <strain evidence="3 4">Japan</strain>
    </source>
</reference>
<evidence type="ECO:0000256" key="1">
    <source>
        <dbReference type="SAM" id="MobiDB-lite"/>
    </source>
</evidence>
<evidence type="ECO:0000259" key="2">
    <source>
        <dbReference type="Pfam" id="PF01593"/>
    </source>
</evidence>
<organism evidence="3 4">
    <name type="scientific">Nesidiocoris tenuis</name>
    <dbReference type="NCBI Taxonomy" id="355587"/>
    <lineage>
        <taxon>Eukaryota</taxon>
        <taxon>Metazoa</taxon>
        <taxon>Ecdysozoa</taxon>
        <taxon>Arthropoda</taxon>
        <taxon>Hexapoda</taxon>
        <taxon>Insecta</taxon>
        <taxon>Pterygota</taxon>
        <taxon>Neoptera</taxon>
        <taxon>Paraneoptera</taxon>
        <taxon>Hemiptera</taxon>
        <taxon>Heteroptera</taxon>
        <taxon>Panheteroptera</taxon>
        <taxon>Cimicomorpha</taxon>
        <taxon>Miridae</taxon>
        <taxon>Dicyphina</taxon>
        <taxon>Nesidiocoris</taxon>
    </lineage>
</organism>
<dbReference type="Proteomes" id="UP001307889">
    <property type="component" value="Chromosome 5"/>
</dbReference>
<dbReference type="EMBL" id="AP028913">
    <property type="protein sequence ID" value="BES94249.1"/>
    <property type="molecule type" value="Genomic_DNA"/>
</dbReference>
<dbReference type="InterPro" id="IPR036188">
    <property type="entry name" value="FAD/NAD-bd_sf"/>
</dbReference>
<dbReference type="Gene3D" id="3.90.660.10">
    <property type="match status" value="1"/>
</dbReference>
<dbReference type="PANTHER" id="PTHR10742">
    <property type="entry name" value="FLAVIN MONOAMINE OXIDASE"/>
    <property type="match status" value="1"/>
</dbReference>
<feature type="domain" description="Amine oxidase" evidence="2">
    <location>
        <begin position="145"/>
        <end position="582"/>
    </location>
</feature>